<name>A0AA40GAB0_9HYME</name>
<sequence>MRENQEEREEERNDEKGGRKGRPSGLAEFHVASSSRVPFWDEETADKILRFHEWLPVLAHLRPGTPRSRGVTVEKVGTRAKGADEGIRPSCKPLLSNGKTN</sequence>
<dbReference type="AlphaFoldDB" id="A0AA40GAB0"/>
<evidence type="ECO:0000256" key="1">
    <source>
        <dbReference type="SAM" id="MobiDB-lite"/>
    </source>
</evidence>
<feature type="region of interest" description="Disordered" evidence="1">
    <location>
        <begin position="64"/>
        <end position="101"/>
    </location>
</feature>
<accession>A0AA40GAB0</accession>
<keyword evidence="3" id="KW-1185">Reference proteome</keyword>
<feature type="region of interest" description="Disordered" evidence="1">
    <location>
        <begin position="1"/>
        <end position="26"/>
    </location>
</feature>
<protein>
    <submittedName>
        <fullName evidence="2">Uncharacterized protein</fullName>
    </submittedName>
</protein>
<dbReference type="EMBL" id="JAHYIQ010000003">
    <property type="protein sequence ID" value="KAK1133951.1"/>
    <property type="molecule type" value="Genomic_DNA"/>
</dbReference>
<dbReference type="Proteomes" id="UP001177670">
    <property type="component" value="Unassembled WGS sequence"/>
</dbReference>
<evidence type="ECO:0000313" key="3">
    <source>
        <dbReference type="Proteomes" id="UP001177670"/>
    </source>
</evidence>
<feature type="compositionally biased region" description="Basic and acidic residues" evidence="1">
    <location>
        <begin position="1"/>
        <end position="18"/>
    </location>
</feature>
<evidence type="ECO:0000313" key="2">
    <source>
        <dbReference type="EMBL" id="KAK1133951.1"/>
    </source>
</evidence>
<organism evidence="2 3">
    <name type="scientific">Melipona bicolor</name>
    <dbReference type="NCBI Taxonomy" id="60889"/>
    <lineage>
        <taxon>Eukaryota</taxon>
        <taxon>Metazoa</taxon>
        <taxon>Ecdysozoa</taxon>
        <taxon>Arthropoda</taxon>
        <taxon>Hexapoda</taxon>
        <taxon>Insecta</taxon>
        <taxon>Pterygota</taxon>
        <taxon>Neoptera</taxon>
        <taxon>Endopterygota</taxon>
        <taxon>Hymenoptera</taxon>
        <taxon>Apocrita</taxon>
        <taxon>Aculeata</taxon>
        <taxon>Apoidea</taxon>
        <taxon>Anthophila</taxon>
        <taxon>Apidae</taxon>
        <taxon>Melipona</taxon>
    </lineage>
</organism>
<gene>
    <name evidence="2" type="ORF">K0M31_011737</name>
</gene>
<reference evidence="2" key="1">
    <citation type="submission" date="2021-10" db="EMBL/GenBank/DDBJ databases">
        <title>Melipona bicolor Genome sequencing and assembly.</title>
        <authorList>
            <person name="Araujo N.S."/>
            <person name="Arias M.C."/>
        </authorList>
    </citation>
    <scope>NUCLEOTIDE SEQUENCE</scope>
    <source>
        <strain evidence="2">USP_2M_L1-L4_2017</strain>
        <tissue evidence="2">Whole body</tissue>
    </source>
</reference>
<comment type="caution">
    <text evidence="2">The sequence shown here is derived from an EMBL/GenBank/DDBJ whole genome shotgun (WGS) entry which is preliminary data.</text>
</comment>
<proteinExistence type="predicted"/>